<keyword evidence="2" id="KW-1185">Reference proteome</keyword>
<evidence type="ECO:0008006" key="3">
    <source>
        <dbReference type="Google" id="ProtNLM"/>
    </source>
</evidence>
<name>A0ABN1NZX7_9ACTN</name>
<reference evidence="1 2" key="1">
    <citation type="journal article" date="2019" name="Int. J. Syst. Evol. Microbiol.">
        <title>The Global Catalogue of Microorganisms (GCM) 10K type strain sequencing project: providing services to taxonomists for standard genome sequencing and annotation.</title>
        <authorList>
            <consortium name="The Broad Institute Genomics Platform"/>
            <consortium name="The Broad Institute Genome Sequencing Center for Infectious Disease"/>
            <person name="Wu L."/>
            <person name="Ma J."/>
        </authorList>
    </citation>
    <scope>NUCLEOTIDE SEQUENCE [LARGE SCALE GENOMIC DNA]</scope>
    <source>
        <strain evidence="1 2">JCM 11444</strain>
    </source>
</reference>
<dbReference type="Proteomes" id="UP001500418">
    <property type="component" value="Unassembled WGS sequence"/>
</dbReference>
<protein>
    <recommendedName>
        <fullName evidence="3">Glutaminase</fullName>
    </recommendedName>
</protein>
<dbReference type="PROSITE" id="PS51257">
    <property type="entry name" value="PROKAR_LIPOPROTEIN"/>
    <property type="match status" value="1"/>
</dbReference>
<gene>
    <name evidence="1" type="ORF">GCM10009575_012930</name>
</gene>
<evidence type="ECO:0000313" key="2">
    <source>
        <dbReference type="Proteomes" id="UP001500418"/>
    </source>
</evidence>
<dbReference type="EMBL" id="BAAAID010000005">
    <property type="protein sequence ID" value="GAA0920253.1"/>
    <property type="molecule type" value="Genomic_DNA"/>
</dbReference>
<proteinExistence type="predicted"/>
<evidence type="ECO:0000313" key="1">
    <source>
        <dbReference type="EMBL" id="GAA0920253.1"/>
    </source>
</evidence>
<comment type="caution">
    <text evidence="1">The sequence shown here is derived from an EMBL/GenBank/DDBJ whole genome shotgun (WGS) entry which is preliminary data.</text>
</comment>
<sequence>MVRGTLGSGWCGWTGCAVTLSLPFILMSLTGPAWGIPQQSHLTADALIIPGGRGLEWRDRCIGVSSGSTRRGGPARQVSAALRMTVLRSGLPLRTEAVDSQFQQAVGLGGTDGVIGSATGSS</sequence>
<accession>A0ABN1NZX7</accession>
<organism evidence="1 2">
    <name type="scientific">Streptomyces rhizosphaericus</name>
    <dbReference type="NCBI Taxonomy" id="114699"/>
    <lineage>
        <taxon>Bacteria</taxon>
        <taxon>Bacillati</taxon>
        <taxon>Actinomycetota</taxon>
        <taxon>Actinomycetes</taxon>
        <taxon>Kitasatosporales</taxon>
        <taxon>Streptomycetaceae</taxon>
        <taxon>Streptomyces</taxon>
        <taxon>Streptomyces violaceusniger group</taxon>
    </lineage>
</organism>